<proteinExistence type="predicted"/>
<accession>A0A0E9XQV4</accession>
<evidence type="ECO:0000313" key="1">
    <source>
        <dbReference type="EMBL" id="JAI05138.1"/>
    </source>
</evidence>
<reference evidence="1" key="1">
    <citation type="submission" date="2014-11" db="EMBL/GenBank/DDBJ databases">
        <authorList>
            <person name="Amaro Gonzalez C."/>
        </authorList>
    </citation>
    <scope>NUCLEOTIDE SEQUENCE</scope>
</reference>
<dbReference type="EMBL" id="GBXM01003440">
    <property type="protein sequence ID" value="JAI05138.1"/>
    <property type="molecule type" value="Transcribed_RNA"/>
</dbReference>
<organism evidence="1">
    <name type="scientific">Anguilla anguilla</name>
    <name type="common">European freshwater eel</name>
    <name type="synonym">Muraena anguilla</name>
    <dbReference type="NCBI Taxonomy" id="7936"/>
    <lineage>
        <taxon>Eukaryota</taxon>
        <taxon>Metazoa</taxon>
        <taxon>Chordata</taxon>
        <taxon>Craniata</taxon>
        <taxon>Vertebrata</taxon>
        <taxon>Euteleostomi</taxon>
        <taxon>Actinopterygii</taxon>
        <taxon>Neopterygii</taxon>
        <taxon>Teleostei</taxon>
        <taxon>Anguilliformes</taxon>
        <taxon>Anguillidae</taxon>
        <taxon>Anguilla</taxon>
    </lineage>
</organism>
<name>A0A0E9XQV4_ANGAN</name>
<sequence>MQLADRRSVFPLFSGIIHRICTD</sequence>
<dbReference type="AlphaFoldDB" id="A0A0E9XQV4"/>
<protein>
    <submittedName>
        <fullName evidence="1">Uncharacterized protein</fullName>
    </submittedName>
</protein>
<reference evidence="1" key="2">
    <citation type="journal article" date="2015" name="Fish Shellfish Immunol.">
        <title>Early steps in the European eel (Anguilla anguilla)-Vibrio vulnificus interaction in the gills: Role of the RtxA13 toxin.</title>
        <authorList>
            <person name="Callol A."/>
            <person name="Pajuelo D."/>
            <person name="Ebbesson L."/>
            <person name="Teles M."/>
            <person name="MacKenzie S."/>
            <person name="Amaro C."/>
        </authorList>
    </citation>
    <scope>NUCLEOTIDE SEQUENCE</scope>
</reference>